<dbReference type="InterPro" id="IPR013785">
    <property type="entry name" value="Aldolase_TIM"/>
</dbReference>
<dbReference type="PIRSF" id="PIRSF001365">
    <property type="entry name" value="DHDPS"/>
    <property type="match status" value="1"/>
</dbReference>
<evidence type="ECO:0000256" key="2">
    <source>
        <dbReference type="ARBA" id="ARBA00004878"/>
    </source>
</evidence>
<keyword evidence="9" id="KW-0119">Carbohydrate metabolism</keyword>
<keyword evidence="15" id="KW-1185">Reference proteome</keyword>
<evidence type="ECO:0000256" key="11">
    <source>
        <dbReference type="PIRNR" id="PIRNR001365"/>
    </source>
</evidence>
<evidence type="ECO:0000256" key="12">
    <source>
        <dbReference type="PIRSR" id="PIRSR001365-1"/>
    </source>
</evidence>
<keyword evidence="8" id="KW-0704">Schiff base</keyword>
<dbReference type="AlphaFoldDB" id="A0A9N9WSV5"/>
<evidence type="ECO:0000256" key="10">
    <source>
        <dbReference type="ARBA" id="ARBA00044906"/>
    </source>
</evidence>
<dbReference type="PRINTS" id="PR00146">
    <property type="entry name" value="DHPICSNTHASE"/>
</dbReference>
<dbReference type="EC" id="4.1.3.3" evidence="5"/>
<dbReference type="EMBL" id="OU895878">
    <property type="protein sequence ID" value="CAG9802847.1"/>
    <property type="molecule type" value="Genomic_DNA"/>
</dbReference>
<dbReference type="GO" id="GO:0008747">
    <property type="term" value="F:N-acetylneuraminate lyase activity"/>
    <property type="evidence" value="ECO:0007669"/>
    <property type="project" value="UniProtKB-EC"/>
</dbReference>
<dbReference type="GO" id="GO:0005737">
    <property type="term" value="C:cytoplasm"/>
    <property type="evidence" value="ECO:0007669"/>
    <property type="project" value="UniProtKB-SubCell"/>
</dbReference>
<evidence type="ECO:0000256" key="1">
    <source>
        <dbReference type="ARBA" id="ARBA00004496"/>
    </source>
</evidence>
<dbReference type="Gene3D" id="3.20.20.70">
    <property type="entry name" value="Aldolase class I"/>
    <property type="match status" value="1"/>
</dbReference>
<dbReference type="PANTHER" id="PTHR12128:SF21">
    <property type="entry name" value="N-ACETYLNEURAMINATE LYASE"/>
    <property type="match status" value="1"/>
</dbReference>
<dbReference type="InterPro" id="IPR002220">
    <property type="entry name" value="DapA-like"/>
</dbReference>
<reference evidence="14" key="1">
    <citation type="submission" date="2022-01" db="EMBL/GenBank/DDBJ databases">
        <authorList>
            <person name="King R."/>
        </authorList>
    </citation>
    <scope>NUCLEOTIDE SEQUENCE</scope>
</reference>
<feature type="binding site" evidence="13">
    <location>
        <position position="209"/>
    </location>
    <ligand>
        <name>pyruvate</name>
        <dbReference type="ChEBI" id="CHEBI:15361"/>
    </ligand>
</feature>
<dbReference type="SMART" id="SM01130">
    <property type="entry name" value="DHDPS"/>
    <property type="match status" value="1"/>
</dbReference>
<evidence type="ECO:0000256" key="4">
    <source>
        <dbReference type="ARBA" id="ARBA00011881"/>
    </source>
</evidence>
<evidence type="ECO:0000256" key="8">
    <source>
        <dbReference type="ARBA" id="ARBA00023270"/>
    </source>
</evidence>
<evidence type="ECO:0000256" key="9">
    <source>
        <dbReference type="ARBA" id="ARBA00023277"/>
    </source>
</evidence>
<dbReference type="Pfam" id="PF00701">
    <property type="entry name" value="DHDPS"/>
    <property type="match status" value="1"/>
</dbReference>
<gene>
    <name evidence="14" type="ORF">CHIRRI_LOCUS5752</name>
</gene>
<comment type="pathway">
    <text evidence="2">Amino-sugar metabolism; N-acetylneuraminate degradation.</text>
</comment>
<evidence type="ECO:0000256" key="7">
    <source>
        <dbReference type="ARBA" id="ARBA00023239"/>
    </source>
</evidence>
<evidence type="ECO:0000256" key="6">
    <source>
        <dbReference type="ARBA" id="ARBA00022490"/>
    </source>
</evidence>
<evidence type="ECO:0000256" key="13">
    <source>
        <dbReference type="PIRSR" id="PIRSR001365-2"/>
    </source>
</evidence>
<keyword evidence="7 11" id="KW-0456">Lyase</keyword>
<dbReference type="PANTHER" id="PTHR12128">
    <property type="entry name" value="DIHYDRODIPICOLINATE SYNTHASE"/>
    <property type="match status" value="1"/>
</dbReference>
<comment type="catalytic activity">
    <reaction evidence="10">
        <text>aceneuramate = aldehydo-N-acetyl-D-mannosamine + pyruvate</text>
        <dbReference type="Rhea" id="RHEA:23296"/>
        <dbReference type="ChEBI" id="CHEBI:15361"/>
        <dbReference type="ChEBI" id="CHEBI:17122"/>
        <dbReference type="ChEBI" id="CHEBI:173083"/>
        <dbReference type="EC" id="4.1.3.3"/>
    </reaction>
</comment>
<feature type="active site" description="Schiff-base intermediate with substrate" evidence="12">
    <location>
        <position position="171"/>
    </location>
</feature>
<organism evidence="14 15">
    <name type="scientific">Chironomus riparius</name>
    <dbReference type="NCBI Taxonomy" id="315576"/>
    <lineage>
        <taxon>Eukaryota</taxon>
        <taxon>Metazoa</taxon>
        <taxon>Ecdysozoa</taxon>
        <taxon>Arthropoda</taxon>
        <taxon>Hexapoda</taxon>
        <taxon>Insecta</taxon>
        <taxon>Pterygota</taxon>
        <taxon>Neoptera</taxon>
        <taxon>Endopterygota</taxon>
        <taxon>Diptera</taxon>
        <taxon>Nematocera</taxon>
        <taxon>Chironomoidea</taxon>
        <taxon>Chironomidae</taxon>
        <taxon>Chironominae</taxon>
        <taxon>Chironomus</taxon>
    </lineage>
</organism>
<evidence type="ECO:0000256" key="5">
    <source>
        <dbReference type="ARBA" id="ARBA00012911"/>
    </source>
</evidence>
<comment type="subcellular location">
    <subcellularLocation>
        <location evidence="1">Cytoplasm</location>
    </subcellularLocation>
</comment>
<comment type="subunit">
    <text evidence="4">Homotetramer.</text>
</comment>
<dbReference type="OrthoDB" id="191315at2759"/>
<reference evidence="14" key="2">
    <citation type="submission" date="2022-10" db="EMBL/GenBank/DDBJ databases">
        <authorList>
            <consortium name="ENA_rothamsted_submissions"/>
            <consortium name="culmorum"/>
            <person name="King R."/>
        </authorList>
    </citation>
    <scope>NUCLEOTIDE SEQUENCE</scope>
</reference>
<feature type="active site" description="Proton donor/acceptor" evidence="12">
    <location>
        <position position="141"/>
    </location>
</feature>
<evidence type="ECO:0000313" key="15">
    <source>
        <dbReference type="Proteomes" id="UP001153620"/>
    </source>
</evidence>
<name>A0A9N9WSV5_9DIPT</name>
<evidence type="ECO:0000313" key="14">
    <source>
        <dbReference type="EMBL" id="CAG9802847.1"/>
    </source>
</evidence>
<dbReference type="Proteomes" id="UP001153620">
    <property type="component" value="Chromosome 2"/>
</dbReference>
<proteinExistence type="inferred from homology"/>
<keyword evidence="6" id="KW-0963">Cytoplasm</keyword>
<dbReference type="SUPFAM" id="SSF51569">
    <property type="entry name" value="Aldolase"/>
    <property type="match status" value="1"/>
</dbReference>
<sequence length="281" mass="31214">MSKLIDFKGLMAPVFTAFDANNDVNLEVIEEYARVLKDSGISAVLVNGTSGEGMSMNVNERKLVTEKWHQACLKLEIVLMVQISGCCFRDIIELAKHAEELKVDGVLCLPELYFKPKDIQSLVKYLKKISFYCPSIPLYYYHIPMFTNVDLPMANFMELAKSEIGTFAGIKYTSGDLEKGLQCLKHGQVFLGSDTILCGALALGFSSAIMTSLNINPDISLRILQLINDGDINNARGQQMALCDIIQNILIEGGGDWVPSMKKAFNKKFKNLQLGICRDPL</sequence>
<protein>
    <recommendedName>
        <fullName evidence="5">N-acetylneuraminate lyase</fullName>
        <ecNumber evidence="5">4.1.3.3</ecNumber>
    </recommendedName>
</protein>
<evidence type="ECO:0000256" key="3">
    <source>
        <dbReference type="ARBA" id="ARBA00006324"/>
    </source>
</evidence>
<accession>A0A9N9WSV5</accession>
<comment type="similarity">
    <text evidence="3">Belongs to the DapA family. NanA subfamily.</text>
</comment>